<dbReference type="GO" id="GO:0016075">
    <property type="term" value="P:rRNA catabolic process"/>
    <property type="evidence" value="ECO:0007669"/>
    <property type="project" value="TreeGrafter"/>
</dbReference>
<dbReference type="GO" id="GO:0006402">
    <property type="term" value="P:mRNA catabolic process"/>
    <property type="evidence" value="ECO:0007669"/>
    <property type="project" value="TreeGrafter"/>
</dbReference>
<proteinExistence type="predicted"/>
<sequence length="111" mass="12329">MVTPKRGDLIWVDFNPQTGHEQAGRRPAMVLTAERFNAATGMLFACPVTSRVKGYPLECPLPAGLRISGVLLVHQCRMLDWRVRRAEVIEAAPAEVVETVRGMLTTLLEED</sequence>
<evidence type="ECO:0000313" key="3">
    <source>
        <dbReference type="Proteomes" id="UP000286287"/>
    </source>
</evidence>
<dbReference type="GO" id="GO:0004521">
    <property type="term" value="F:RNA endonuclease activity"/>
    <property type="evidence" value="ECO:0007669"/>
    <property type="project" value="TreeGrafter"/>
</dbReference>
<dbReference type="Gene3D" id="2.30.30.110">
    <property type="match status" value="1"/>
</dbReference>
<dbReference type="GO" id="GO:0003677">
    <property type="term" value="F:DNA binding"/>
    <property type="evidence" value="ECO:0007669"/>
    <property type="project" value="InterPro"/>
</dbReference>
<keyword evidence="3" id="KW-1185">Reference proteome</keyword>
<dbReference type="EMBL" id="QYUJ01000002">
    <property type="protein sequence ID" value="RJF75944.1"/>
    <property type="molecule type" value="Genomic_DNA"/>
</dbReference>
<keyword evidence="2" id="KW-0540">Nuclease</keyword>
<dbReference type="EMBL" id="QYUJ01000002">
    <property type="protein sequence ID" value="RJF75933.1"/>
    <property type="molecule type" value="Genomic_DNA"/>
</dbReference>
<keyword evidence="2" id="KW-0378">Hydrolase</keyword>
<dbReference type="OrthoDB" id="9808744at2"/>
<comment type="caution">
    <text evidence="2">The sequence shown here is derived from an EMBL/GenBank/DDBJ whole genome shotgun (WGS) entry which is preliminary data.</text>
</comment>
<reference evidence="2 3" key="1">
    <citation type="submission" date="2018-09" db="EMBL/GenBank/DDBJ databases">
        <authorList>
            <person name="Zhu H."/>
        </authorList>
    </citation>
    <scope>NUCLEOTIDE SEQUENCE [LARGE SCALE GENOMIC DNA]</scope>
    <source>
        <strain evidence="2 3">K2S05-167</strain>
    </source>
</reference>
<dbReference type="AlphaFoldDB" id="A0A418VIJ3"/>
<dbReference type="InterPro" id="IPR003477">
    <property type="entry name" value="PemK-like"/>
</dbReference>
<dbReference type="Proteomes" id="UP000286287">
    <property type="component" value="Unassembled WGS sequence"/>
</dbReference>
<dbReference type="PANTHER" id="PTHR33988">
    <property type="entry name" value="ENDORIBONUCLEASE MAZF-RELATED"/>
    <property type="match status" value="1"/>
</dbReference>
<name>A0A418VIJ3_9DEIO</name>
<organism evidence="2 3">
    <name type="scientific">Deinococcus cavernae</name>
    <dbReference type="NCBI Taxonomy" id="2320857"/>
    <lineage>
        <taxon>Bacteria</taxon>
        <taxon>Thermotogati</taxon>
        <taxon>Deinococcota</taxon>
        <taxon>Deinococci</taxon>
        <taxon>Deinococcales</taxon>
        <taxon>Deinococcaceae</taxon>
        <taxon>Deinococcus</taxon>
    </lineage>
</organism>
<dbReference type="InterPro" id="IPR011067">
    <property type="entry name" value="Plasmid_toxin/cell-grow_inhib"/>
</dbReference>
<evidence type="ECO:0000313" key="2">
    <source>
        <dbReference type="EMBL" id="RJF75944.1"/>
    </source>
</evidence>
<dbReference type="Pfam" id="PF02452">
    <property type="entry name" value="PemK_toxin"/>
    <property type="match status" value="1"/>
</dbReference>
<dbReference type="PANTHER" id="PTHR33988:SF3">
    <property type="entry name" value="ENDORIBONUCLEASE TOXIN CHPB-RELATED"/>
    <property type="match status" value="1"/>
</dbReference>
<accession>A0A418VIJ3</accession>
<dbReference type="SUPFAM" id="SSF50118">
    <property type="entry name" value="Cell growth inhibitor/plasmid maintenance toxic component"/>
    <property type="match status" value="1"/>
</dbReference>
<evidence type="ECO:0000313" key="1">
    <source>
        <dbReference type="EMBL" id="RJF75933.1"/>
    </source>
</evidence>
<protein>
    <submittedName>
        <fullName evidence="2">mRNA-degrading endonuclease</fullName>
    </submittedName>
</protein>
<keyword evidence="2" id="KW-0255">Endonuclease</keyword>
<gene>
    <name evidence="1" type="ORF">D3875_00295</name>
    <name evidence="2" type="ORF">D3875_00370</name>
</gene>